<keyword evidence="2" id="KW-0503">Monooxygenase</keyword>
<protein>
    <submittedName>
        <fullName evidence="6">TSA: Wollemia nobilis Ref_Wollemi_Transcript_14414_1728 transcribed RNA sequence</fullName>
    </submittedName>
</protein>
<dbReference type="Gene3D" id="3.50.50.60">
    <property type="entry name" value="FAD/NAD(P)-binding domain"/>
    <property type="match status" value="1"/>
</dbReference>
<dbReference type="InterPro" id="IPR002938">
    <property type="entry name" value="FAD-bd"/>
</dbReference>
<evidence type="ECO:0000256" key="1">
    <source>
        <dbReference type="ARBA" id="ARBA00023002"/>
    </source>
</evidence>
<name>A0A0C9RJN4_9CONI</name>
<dbReference type="EMBL" id="GCHU01014333">
    <property type="protein sequence ID" value="JAG86751.1"/>
    <property type="molecule type" value="Transcribed_RNA"/>
</dbReference>
<dbReference type="SUPFAM" id="SSF51905">
    <property type="entry name" value="FAD/NAD(P)-binding domain"/>
    <property type="match status" value="1"/>
</dbReference>
<evidence type="ECO:0000256" key="4">
    <source>
        <dbReference type="SAM" id="SignalP"/>
    </source>
</evidence>
<dbReference type="Pfam" id="PF01494">
    <property type="entry name" value="FAD_binding_3"/>
    <property type="match status" value="1"/>
</dbReference>
<feature type="domain" description="FAD-binding" evidence="5">
    <location>
        <begin position="23"/>
        <end position="353"/>
    </location>
</feature>
<keyword evidence="4" id="KW-0732">Signal</keyword>
<dbReference type="GO" id="GO:0004497">
    <property type="term" value="F:monooxygenase activity"/>
    <property type="evidence" value="ECO:0007669"/>
    <property type="project" value="UniProtKB-KW"/>
</dbReference>
<accession>A0A0C9RJN4</accession>
<dbReference type="GO" id="GO:0071949">
    <property type="term" value="F:FAD binding"/>
    <property type="evidence" value="ECO:0007669"/>
    <property type="project" value="InterPro"/>
</dbReference>
<organism evidence="6">
    <name type="scientific">Wollemia nobilis</name>
    <dbReference type="NCBI Taxonomy" id="56998"/>
    <lineage>
        <taxon>Eukaryota</taxon>
        <taxon>Viridiplantae</taxon>
        <taxon>Streptophyta</taxon>
        <taxon>Embryophyta</taxon>
        <taxon>Tracheophyta</taxon>
        <taxon>Spermatophyta</taxon>
        <taxon>Pinopsida</taxon>
        <taxon>Pinidae</taxon>
        <taxon>Conifers II</taxon>
        <taxon>Araucariales</taxon>
        <taxon>Araucariaceae</taxon>
        <taxon>Wollemia</taxon>
    </lineage>
</organism>
<evidence type="ECO:0000256" key="3">
    <source>
        <dbReference type="ARBA" id="ARBA00024018"/>
    </source>
</evidence>
<dbReference type="InterPro" id="IPR036188">
    <property type="entry name" value="FAD/NAD-bd_sf"/>
</dbReference>
<dbReference type="PANTHER" id="PTHR45934">
    <property type="entry name" value="FAD/NAD(P)-BINDING OXIDOREDUCTASE FAMILY PROTEIN"/>
    <property type="match status" value="1"/>
</dbReference>
<dbReference type="InterPro" id="IPR044560">
    <property type="entry name" value="MOase"/>
</dbReference>
<evidence type="ECO:0000256" key="2">
    <source>
        <dbReference type="ARBA" id="ARBA00023033"/>
    </source>
</evidence>
<dbReference type="PANTHER" id="PTHR45934:SF9">
    <property type="entry name" value="FAD_NAD(P)-BINDING OXIDOREDUCTASE FAMILY PROTEIN"/>
    <property type="match status" value="1"/>
</dbReference>
<evidence type="ECO:0000313" key="6">
    <source>
        <dbReference type="EMBL" id="JAG86751.1"/>
    </source>
</evidence>
<feature type="chain" id="PRO_5002219027" evidence="4">
    <location>
        <begin position="17"/>
        <end position="448"/>
    </location>
</feature>
<sequence length="448" mass="49315">MNSLLFFLSVVLCARMGDIPEEDIVIVGGGVAGLATALALHRVGLKSLLLERADSLRTAGAAFMMWPNAWKALDALGVAHSLRQNYSLLDGISGCSNCTGVQKDVLLEKRGKGGVSWKLESRCIERMALLEVLAKALPQGSVKFNSKIVSLYKNSSSPFTTLDLADGTSMRAKIVIGCDGVYSLVAKWIGLPPIKSSGRFALRGMVTYPQGHDLDKLMAQVWGKGVKAGFIPCTDKQVYWFIATRLHPKDAKILGDADAETVRRWALELVREFGGPVAELIKSSPAETLNLAEIKLRWAWVWPWQWEWKKLFGKGSVTVVGDALHPVMPDLGQGACLALEDAIVLARCLGNAISDVNIARWGHEDEKTIQSCFKQFLHQRKWRMFAISNGSFVMGNVQDGCSKFMRFVRDRIFSPLFSMSYFLFFAKYDCGALPILSHSRGSSSSSSQ</sequence>
<keyword evidence="1" id="KW-0560">Oxidoreductase</keyword>
<dbReference type="PRINTS" id="PR00420">
    <property type="entry name" value="RNGMNOXGNASE"/>
</dbReference>
<dbReference type="AlphaFoldDB" id="A0A0C9RJN4"/>
<comment type="similarity">
    <text evidence="3">Belongs to the 3-hydroxybenzoate 6-hydroxylase family.</text>
</comment>
<evidence type="ECO:0000259" key="5">
    <source>
        <dbReference type="Pfam" id="PF01494"/>
    </source>
</evidence>
<feature type="signal peptide" evidence="4">
    <location>
        <begin position="1"/>
        <end position="16"/>
    </location>
</feature>
<reference evidence="6" key="1">
    <citation type="submission" date="2015-02" db="EMBL/GenBank/DDBJ databases">
        <title>A transcriptome of Wollemia nobilis - a relic of Gondwana.</title>
        <authorList>
            <person name="Chia J.Y."/>
            <person name="Leong Y.S."/>
            <person name="Abdul Karim S."/>
            <person name="Wan Azmi N."/>
            <person name="Hercus R."/>
            <person name="Croft L."/>
        </authorList>
    </citation>
    <scope>NUCLEOTIDE SEQUENCE</scope>
    <source>
        <strain evidence="6">MaeBrown</strain>
        <tissue evidence="6">Leaf</tissue>
    </source>
</reference>
<proteinExistence type="inferred from homology"/>